<keyword evidence="3" id="KW-1185">Reference proteome</keyword>
<name>A0AAV7JQM3_9METZ</name>
<evidence type="ECO:0000313" key="2">
    <source>
        <dbReference type="EMBL" id="KAI6651272.1"/>
    </source>
</evidence>
<feature type="region of interest" description="Disordered" evidence="1">
    <location>
        <begin position="88"/>
        <end position="126"/>
    </location>
</feature>
<evidence type="ECO:0000256" key="1">
    <source>
        <dbReference type="SAM" id="MobiDB-lite"/>
    </source>
</evidence>
<reference evidence="2 3" key="1">
    <citation type="journal article" date="2023" name="BMC Biol.">
        <title>The compact genome of the sponge Oopsacas minuta (Hexactinellida) is lacking key metazoan core genes.</title>
        <authorList>
            <person name="Santini S."/>
            <person name="Schenkelaars Q."/>
            <person name="Jourda C."/>
            <person name="Duchesne M."/>
            <person name="Belahbib H."/>
            <person name="Rocher C."/>
            <person name="Selva M."/>
            <person name="Riesgo A."/>
            <person name="Vervoort M."/>
            <person name="Leys S.P."/>
            <person name="Kodjabachian L."/>
            <person name="Le Bivic A."/>
            <person name="Borchiellini C."/>
            <person name="Claverie J.M."/>
            <person name="Renard E."/>
        </authorList>
    </citation>
    <scope>NUCLEOTIDE SEQUENCE [LARGE SCALE GENOMIC DNA]</scope>
    <source>
        <strain evidence="2">SPO-2</strain>
    </source>
</reference>
<sequence length="496" mass="56370">MDILRETLDIGAGNCKELQNNLVNIVGPNLNVVKNHKYLNFSEESTKPCPTISPLSVKKVMPTANSQSSAPKVVKKIINSSSMLYANASTKQSGNTSPKITSNASTNMSGNATTELSGHPSTKAGNDSPIENLRLIDSCPINSVPNSIVPKVLSVLDQYSQDEWFRELFPRHQTTPFKGDISGYNCIQVIISACTNIFSCKVIICTLRAILQIVKQLSFSIVEKQKCGRLVIQMLFNSQLFDMPLPQEENYILTMLTILNELCSQDDYMYISLLLVEYILGEFETRSYITKVLQGYGFFDSFHYLSKEFDSWDMNHMHVSRKRFLFEQTIKWLKNISTGNYYLKPFENCPTSSSSKSLHECSCIEALNSFVVFKREENFGMTKEVVSEDHVPTPIHDDKYSDHRTVFSLPKISYSEKVIRIGETFVSKCHGERESTLLNYQMLPRLNLFRKNLSRNLFLQIPVHDQKISLPLDCDPNGQTLTIKRKYFVSSESQLL</sequence>
<gene>
    <name evidence="2" type="ORF">LOD99_5419</name>
</gene>
<feature type="compositionally biased region" description="Polar residues" evidence="1">
    <location>
        <begin position="88"/>
        <end position="125"/>
    </location>
</feature>
<evidence type="ECO:0000313" key="3">
    <source>
        <dbReference type="Proteomes" id="UP001165289"/>
    </source>
</evidence>
<dbReference type="EMBL" id="JAKMXF010000306">
    <property type="protein sequence ID" value="KAI6651272.1"/>
    <property type="molecule type" value="Genomic_DNA"/>
</dbReference>
<organism evidence="2 3">
    <name type="scientific">Oopsacas minuta</name>
    <dbReference type="NCBI Taxonomy" id="111878"/>
    <lineage>
        <taxon>Eukaryota</taxon>
        <taxon>Metazoa</taxon>
        <taxon>Porifera</taxon>
        <taxon>Hexactinellida</taxon>
        <taxon>Hexasterophora</taxon>
        <taxon>Lyssacinosida</taxon>
        <taxon>Leucopsacidae</taxon>
        <taxon>Oopsacas</taxon>
    </lineage>
</organism>
<dbReference type="Proteomes" id="UP001165289">
    <property type="component" value="Unassembled WGS sequence"/>
</dbReference>
<dbReference type="AlphaFoldDB" id="A0AAV7JQM3"/>
<comment type="caution">
    <text evidence="2">The sequence shown here is derived from an EMBL/GenBank/DDBJ whole genome shotgun (WGS) entry which is preliminary data.</text>
</comment>
<accession>A0AAV7JQM3</accession>
<proteinExistence type="predicted"/>
<protein>
    <submittedName>
        <fullName evidence="2">Uncharacterized protein</fullName>
    </submittedName>
</protein>